<comment type="caution">
    <text evidence="12">The sequence shown here is derived from an EMBL/GenBank/DDBJ whole genome shotgun (WGS) entry which is preliminary data.</text>
</comment>
<gene>
    <name evidence="12" type="primary">RvY_01368-1</name>
    <name evidence="12" type="synonym">RvY_01368.1</name>
    <name evidence="12" type="ORF">RvY_01368</name>
</gene>
<dbReference type="OrthoDB" id="10251136at2759"/>
<evidence type="ECO:0000256" key="4">
    <source>
        <dbReference type="ARBA" id="ARBA00022840"/>
    </source>
</evidence>
<feature type="compositionally biased region" description="Polar residues" evidence="10">
    <location>
        <begin position="197"/>
        <end position="218"/>
    </location>
</feature>
<dbReference type="InterPro" id="IPR003960">
    <property type="entry name" value="ATPase_AAA_CS"/>
</dbReference>
<dbReference type="EMBL" id="BDGG01000001">
    <property type="protein sequence ID" value="GAU88729.1"/>
    <property type="molecule type" value="Genomic_DNA"/>
</dbReference>
<dbReference type="InterPro" id="IPR041569">
    <property type="entry name" value="AAA_lid_3"/>
</dbReference>
<evidence type="ECO:0000256" key="10">
    <source>
        <dbReference type="SAM" id="MobiDB-lite"/>
    </source>
</evidence>
<protein>
    <recommendedName>
        <fullName evidence="8">microtubule-severing ATPase</fullName>
        <ecNumber evidence="8">5.6.1.1</ecNumber>
    </recommendedName>
</protein>
<dbReference type="AlphaFoldDB" id="A0A1D1UG35"/>
<evidence type="ECO:0000259" key="11">
    <source>
        <dbReference type="SMART" id="SM00382"/>
    </source>
</evidence>
<dbReference type="PANTHER" id="PTHR23074:SF86">
    <property type="entry name" value="SPASTIN"/>
    <property type="match status" value="1"/>
</dbReference>
<dbReference type="GO" id="GO:0008568">
    <property type="term" value="F:microtubule severing ATPase activity"/>
    <property type="evidence" value="ECO:0007669"/>
    <property type="project" value="UniProtKB-EC"/>
</dbReference>
<organism evidence="12 13">
    <name type="scientific">Ramazzottius varieornatus</name>
    <name type="common">Water bear</name>
    <name type="synonym">Tardigrade</name>
    <dbReference type="NCBI Taxonomy" id="947166"/>
    <lineage>
        <taxon>Eukaryota</taxon>
        <taxon>Metazoa</taxon>
        <taxon>Ecdysozoa</taxon>
        <taxon>Tardigrada</taxon>
        <taxon>Eutardigrada</taxon>
        <taxon>Parachela</taxon>
        <taxon>Hypsibioidea</taxon>
        <taxon>Ramazzottiidae</taxon>
        <taxon>Ramazzottius</taxon>
    </lineage>
</organism>
<keyword evidence="3 9" id="KW-0547">Nucleotide-binding</keyword>
<keyword evidence="6" id="KW-0413">Isomerase</keyword>
<dbReference type="SUPFAM" id="SSF52540">
    <property type="entry name" value="P-loop containing nucleoside triphosphate hydrolases"/>
    <property type="match status" value="1"/>
</dbReference>
<dbReference type="Pfam" id="PF17862">
    <property type="entry name" value="AAA_lid_3"/>
    <property type="match status" value="1"/>
</dbReference>
<feature type="region of interest" description="Disordered" evidence="10">
    <location>
        <begin position="79"/>
        <end position="102"/>
    </location>
</feature>
<keyword evidence="5" id="KW-0472">Membrane</keyword>
<dbReference type="PANTHER" id="PTHR23074">
    <property type="entry name" value="AAA DOMAIN-CONTAINING"/>
    <property type="match status" value="1"/>
</dbReference>
<evidence type="ECO:0000256" key="6">
    <source>
        <dbReference type="ARBA" id="ARBA00023235"/>
    </source>
</evidence>
<evidence type="ECO:0000256" key="3">
    <source>
        <dbReference type="ARBA" id="ARBA00022741"/>
    </source>
</evidence>
<dbReference type="PROSITE" id="PS00674">
    <property type="entry name" value="AAA"/>
    <property type="match status" value="1"/>
</dbReference>
<dbReference type="GO" id="GO:0016887">
    <property type="term" value="F:ATP hydrolysis activity"/>
    <property type="evidence" value="ECO:0007669"/>
    <property type="project" value="InterPro"/>
</dbReference>
<comment type="catalytic activity">
    <reaction evidence="7">
        <text>n ATP + n H2O + a microtubule = n ADP + n phosphate + (n+1) alpha/beta tubulin heterodimers.</text>
        <dbReference type="EC" id="5.6.1.1"/>
    </reaction>
</comment>
<evidence type="ECO:0000313" key="13">
    <source>
        <dbReference type="Proteomes" id="UP000186922"/>
    </source>
</evidence>
<evidence type="ECO:0000256" key="9">
    <source>
        <dbReference type="RuleBase" id="RU003651"/>
    </source>
</evidence>
<dbReference type="FunFam" id="3.40.50.300:FF:000093">
    <property type="entry name" value="Fidgetin-like 1"/>
    <property type="match status" value="1"/>
</dbReference>
<dbReference type="SMART" id="SM00382">
    <property type="entry name" value="AAA"/>
    <property type="match status" value="1"/>
</dbReference>
<comment type="similarity">
    <text evidence="1 9">Belongs to the AAA ATPase family.</text>
</comment>
<proteinExistence type="inferred from homology"/>
<reference evidence="12 13" key="1">
    <citation type="journal article" date="2016" name="Nat. Commun.">
        <title>Extremotolerant tardigrade genome and improved radiotolerance of human cultured cells by tardigrade-unique protein.</title>
        <authorList>
            <person name="Hashimoto T."/>
            <person name="Horikawa D.D."/>
            <person name="Saito Y."/>
            <person name="Kuwahara H."/>
            <person name="Kozuka-Hata H."/>
            <person name="Shin-I T."/>
            <person name="Minakuchi Y."/>
            <person name="Ohishi K."/>
            <person name="Motoyama A."/>
            <person name="Aizu T."/>
            <person name="Enomoto A."/>
            <person name="Kondo K."/>
            <person name="Tanaka S."/>
            <person name="Hara Y."/>
            <person name="Koshikawa S."/>
            <person name="Sagara H."/>
            <person name="Miura T."/>
            <person name="Yokobori S."/>
            <person name="Miyagawa K."/>
            <person name="Suzuki Y."/>
            <person name="Kubo T."/>
            <person name="Oyama M."/>
            <person name="Kohara Y."/>
            <person name="Fujiyama A."/>
            <person name="Arakawa K."/>
            <person name="Katayama T."/>
            <person name="Toyoda A."/>
            <person name="Kunieda T."/>
        </authorList>
    </citation>
    <scope>NUCLEOTIDE SEQUENCE [LARGE SCALE GENOMIC DNA]</scope>
    <source>
        <strain evidence="12 13">YOKOZUNA-1</strain>
    </source>
</reference>
<evidence type="ECO:0000256" key="8">
    <source>
        <dbReference type="ARBA" id="ARBA00038871"/>
    </source>
</evidence>
<keyword evidence="13" id="KW-1185">Reference proteome</keyword>
<dbReference type="InterPro" id="IPR027417">
    <property type="entry name" value="P-loop_NTPase"/>
</dbReference>
<feature type="domain" description="AAA+ ATPase" evidence="11">
    <location>
        <begin position="358"/>
        <end position="494"/>
    </location>
</feature>
<dbReference type="STRING" id="947166.A0A1D1UG35"/>
<feature type="compositionally biased region" description="Low complexity" evidence="10">
    <location>
        <begin position="219"/>
        <end position="238"/>
    </location>
</feature>
<evidence type="ECO:0000313" key="12">
    <source>
        <dbReference type="EMBL" id="GAU88729.1"/>
    </source>
</evidence>
<evidence type="ECO:0000256" key="1">
    <source>
        <dbReference type="ARBA" id="ARBA00006914"/>
    </source>
</evidence>
<dbReference type="InterPro" id="IPR003959">
    <property type="entry name" value="ATPase_AAA_core"/>
</dbReference>
<dbReference type="GO" id="GO:0005874">
    <property type="term" value="C:microtubule"/>
    <property type="evidence" value="ECO:0007669"/>
    <property type="project" value="UniProtKB-KW"/>
</dbReference>
<dbReference type="Gene3D" id="1.20.58.80">
    <property type="entry name" value="Phosphotransferase system, lactose/cellobiose-type IIA subunit"/>
    <property type="match status" value="1"/>
</dbReference>
<evidence type="ECO:0000256" key="2">
    <source>
        <dbReference type="ARBA" id="ARBA00022701"/>
    </source>
</evidence>
<dbReference type="InterPro" id="IPR050304">
    <property type="entry name" value="MT-severing_AAA_ATPase"/>
</dbReference>
<dbReference type="InterPro" id="IPR003593">
    <property type="entry name" value="AAA+_ATPase"/>
</dbReference>
<dbReference type="InterPro" id="IPR015415">
    <property type="entry name" value="Spast_Vps4_C"/>
</dbReference>
<name>A0A1D1UG35_RAMVA</name>
<evidence type="ECO:0000256" key="7">
    <source>
        <dbReference type="ARBA" id="ARBA00036378"/>
    </source>
</evidence>
<dbReference type="GO" id="GO:0005524">
    <property type="term" value="F:ATP binding"/>
    <property type="evidence" value="ECO:0007669"/>
    <property type="project" value="UniProtKB-KW"/>
</dbReference>
<accession>A0A1D1UG35</accession>
<keyword evidence="2" id="KW-0493">Microtubule</keyword>
<dbReference type="Proteomes" id="UP000186922">
    <property type="component" value="Unassembled WGS sequence"/>
</dbReference>
<dbReference type="Gene3D" id="1.10.8.60">
    <property type="match status" value="1"/>
</dbReference>
<keyword evidence="4 9" id="KW-0067">ATP-binding</keyword>
<feature type="region of interest" description="Disordered" evidence="10">
    <location>
        <begin position="197"/>
        <end position="297"/>
    </location>
</feature>
<dbReference type="Pfam" id="PF00004">
    <property type="entry name" value="AAA"/>
    <property type="match status" value="1"/>
</dbReference>
<sequence>MKQADCRHESVGRSAALLQSPVQALLYPLTKLFQLILHCLAFLLRLLTVDLYYWLFQRRQSATVQEKDDISKLRERFAMANDNDGNDSRKRSTNSESDVESYQDFHRKGYDYISKALTMDEASQSMRDRQKAMDLYLQGIVELERGIIAIENVPPSVPEDRARRTDKLRDKMLTNLELARERVADLNLQIRTNKSTVPATTKSKFPFGSSTMPRTTSPAAAQQKKFNNAAKVAPVAPVSRRQISVNSRPAETNKPARSTSRGRLATRPSVSGRSEGKPEPSPRAPSTPSTPRTTRKNLGALKNVDSAMANLILDQIIDNSPGVYWDTIAGQQSAKQALQETVVWPALRPEVFTGLRAPAKGILLFGPPGNGKTLLAKAVATESKQTFFNISASTLTSKWVGEGEKLVRALFACARELQPSIIFIDEVDSILSARKDSEHDAIRRLKTEFLIQFDGVGTASDERILVMGATNLPQELDLAALRRFPKRIMISLPDEEARISMLRNLLKNHQHRLDQNDFEEVADLTEGYSGSDLAALAKDAAMGPIREIDPQLVPTLKHKEIRPITKADFQNSVNRIRPSVPQSSLADLDAWAQKFGDCT</sequence>
<dbReference type="FunFam" id="1.10.8.60:FF:000022">
    <property type="entry name" value="Fidgetin like 1"/>
    <property type="match status" value="1"/>
</dbReference>
<dbReference type="Pfam" id="PF09336">
    <property type="entry name" value="Vps4_C"/>
    <property type="match status" value="1"/>
</dbReference>
<feature type="compositionally biased region" description="Polar residues" evidence="10">
    <location>
        <begin position="241"/>
        <end position="261"/>
    </location>
</feature>
<dbReference type="EC" id="5.6.1.1" evidence="8"/>
<evidence type="ECO:0000256" key="5">
    <source>
        <dbReference type="ARBA" id="ARBA00023136"/>
    </source>
</evidence>
<dbReference type="Gene3D" id="3.40.50.300">
    <property type="entry name" value="P-loop containing nucleotide triphosphate hydrolases"/>
    <property type="match status" value="1"/>
</dbReference>